<evidence type="ECO:0000256" key="1">
    <source>
        <dbReference type="SAM" id="Coils"/>
    </source>
</evidence>
<dbReference type="EMBL" id="CVMT01000002">
    <property type="protein sequence ID" value="CRG84892.1"/>
    <property type="molecule type" value="Genomic_DNA"/>
</dbReference>
<keyword evidence="1" id="KW-0175">Coiled coil</keyword>
<feature type="compositionally biased region" description="Low complexity" evidence="2">
    <location>
        <begin position="12"/>
        <end position="21"/>
    </location>
</feature>
<protein>
    <submittedName>
        <fullName evidence="3">Uncharacterized protein</fullName>
    </submittedName>
</protein>
<evidence type="ECO:0000256" key="2">
    <source>
        <dbReference type="SAM" id="MobiDB-lite"/>
    </source>
</evidence>
<accession>A0A0U1LNV1</accession>
<feature type="compositionally biased region" description="Basic residues" evidence="2">
    <location>
        <begin position="28"/>
        <end position="44"/>
    </location>
</feature>
<evidence type="ECO:0000313" key="4">
    <source>
        <dbReference type="Proteomes" id="UP000054383"/>
    </source>
</evidence>
<feature type="region of interest" description="Disordered" evidence="2">
    <location>
        <begin position="1"/>
        <end position="103"/>
    </location>
</feature>
<dbReference type="STRING" id="28573.A0A0U1LNV1"/>
<dbReference type="AlphaFoldDB" id="A0A0U1LNV1"/>
<proteinExistence type="predicted"/>
<reference evidence="3 4" key="1">
    <citation type="submission" date="2015-04" db="EMBL/GenBank/DDBJ databases">
        <authorList>
            <person name="Syromyatnikov M.Y."/>
            <person name="Popov V.N."/>
        </authorList>
    </citation>
    <scope>NUCLEOTIDE SEQUENCE [LARGE SCALE GENOMIC DNA]</scope>
    <source>
        <strain evidence="3">WF-38-12</strain>
    </source>
</reference>
<feature type="compositionally biased region" description="Basic and acidic residues" evidence="2">
    <location>
        <begin position="87"/>
        <end position="103"/>
    </location>
</feature>
<gene>
    <name evidence="3" type="ORF">PISL3812_02068</name>
</gene>
<feature type="region of interest" description="Disordered" evidence="2">
    <location>
        <begin position="198"/>
        <end position="219"/>
    </location>
</feature>
<feature type="coiled-coil region" evidence="1">
    <location>
        <begin position="226"/>
        <end position="316"/>
    </location>
</feature>
<dbReference type="OrthoDB" id="6133115at2759"/>
<evidence type="ECO:0000313" key="3">
    <source>
        <dbReference type="EMBL" id="CRG84892.1"/>
    </source>
</evidence>
<feature type="region of interest" description="Disordered" evidence="2">
    <location>
        <begin position="373"/>
        <end position="394"/>
    </location>
</feature>
<name>A0A0U1LNV1_TALIS</name>
<keyword evidence="4" id="KW-1185">Reference proteome</keyword>
<dbReference type="OMA" id="EPEFEWV"/>
<sequence length="501" mass="60795">MSRRYLIDDSESSASDFSETDVSYSSPHGRRRVRRQSFSRSRQRRSPDSNAYLSPNLISTVRRSASTGNRRRRGRGDEPMVVIDVNNDVRNRQDSRDRHDRYERIDRHDRTDRHDRHDRHQRLVDFEDDDLEILRAHRRARAVSNLPAPRTPSPRQQQRDWEVLMDQRLLAQNDLRQDLQITKQQQEIERLERQLIRQKEKKRSEQPERRESHSRPRHRYEDIYYEDDLAEKLRKLERLEKAKRAEEEQRLADARAKVKRLEEMERKAEEEEEANRLAQEKHLKEIEEREKINAEKERIKKEIKDEEARKAHEAAERQKELIILKSQAVEEFKRAEDAKRLKELKEKEQKDREFRERLKSELGCSEEQIEKMLNKEKKEEEKKEKEKKEKEKENDGKLVILEPERTTFIKVHRKWLLPATLEAFRLPWDWDDRDPNYIIIKKFISEEFQEELFSHTRRIREGKLVTETSTTLTELKVNDRKKDKMYLVRKKNPSGKAWIFT</sequence>
<organism evidence="3 4">
    <name type="scientific">Talaromyces islandicus</name>
    <name type="common">Penicillium islandicum</name>
    <dbReference type="NCBI Taxonomy" id="28573"/>
    <lineage>
        <taxon>Eukaryota</taxon>
        <taxon>Fungi</taxon>
        <taxon>Dikarya</taxon>
        <taxon>Ascomycota</taxon>
        <taxon>Pezizomycotina</taxon>
        <taxon>Eurotiomycetes</taxon>
        <taxon>Eurotiomycetidae</taxon>
        <taxon>Eurotiales</taxon>
        <taxon>Trichocomaceae</taxon>
        <taxon>Talaromyces</taxon>
        <taxon>Talaromyces sect. Islandici</taxon>
    </lineage>
</organism>
<feature type="compositionally biased region" description="Polar residues" evidence="2">
    <location>
        <begin position="48"/>
        <end position="61"/>
    </location>
</feature>
<dbReference type="Proteomes" id="UP000054383">
    <property type="component" value="Unassembled WGS sequence"/>
</dbReference>